<feature type="region of interest" description="Disordered" evidence="2">
    <location>
        <begin position="124"/>
        <end position="150"/>
    </location>
</feature>
<feature type="compositionally biased region" description="Polar residues" evidence="2">
    <location>
        <begin position="68"/>
        <end position="79"/>
    </location>
</feature>
<name>A0A210PRB5_MIZYE</name>
<dbReference type="Pfam" id="PF16021">
    <property type="entry name" value="PDCD7"/>
    <property type="match status" value="1"/>
</dbReference>
<comment type="caution">
    <text evidence="3">The sequence shown here is derived from an EMBL/GenBank/DDBJ whole genome shotgun (WGS) entry which is preliminary data.</text>
</comment>
<organism evidence="3 4">
    <name type="scientific">Mizuhopecten yessoensis</name>
    <name type="common">Japanese scallop</name>
    <name type="synonym">Patinopecten yessoensis</name>
    <dbReference type="NCBI Taxonomy" id="6573"/>
    <lineage>
        <taxon>Eukaryota</taxon>
        <taxon>Metazoa</taxon>
        <taxon>Spiralia</taxon>
        <taxon>Lophotrochozoa</taxon>
        <taxon>Mollusca</taxon>
        <taxon>Bivalvia</taxon>
        <taxon>Autobranchia</taxon>
        <taxon>Pteriomorphia</taxon>
        <taxon>Pectinida</taxon>
        <taxon>Pectinoidea</taxon>
        <taxon>Pectinidae</taxon>
        <taxon>Mizuhopecten</taxon>
    </lineage>
</organism>
<feature type="region of interest" description="Disordered" evidence="2">
    <location>
        <begin position="1"/>
        <end position="109"/>
    </location>
</feature>
<dbReference type="InterPro" id="IPR052831">
    <property type="entry name" value="Apoptosis_promoter"/>
</dbReference>
<dbReference type="STRING" id="6573.A0A210PRB5"/>
<dbReference type="PANTHER" id="PTHR48190">
    <property type="entry name" value="PROGRAMMED CELL DEATH PROTEIN 7"/>
    <property type="match status" value="1"/>
</dbReference>
<feature type="coiled-coil region" evidence="1">
    <location>
        <begin position="495"/>
        <end position="522"/>
    </location>
</feature>
<dbReference type="EMBL" id="NEDP02005548">
    <property type="protein sequence ID" value="OWF39030.1"/>
    <property type="molecule type" value="Genomic_DNA"/>
</dbReference>
<keyword evidence="4" id="KW-1185">Reference proteome</keyword>
<feature type="compositionally biased region" description="Polar residues" evidence="2">
    <location>
        <begin position="88"/>
        <end position="100"/>
    </location>
</feature>
<feature type="region of interest" description="Disordered" evidence="2">
    <location>
        <begin position="365"/>
        <end position="389"/>
    </location>
</feature>
<dbReference type="GO" id="GO:0005689">
    <property type="term" value="C:U12-type spliceosomal complex"/>
    <property type="evidence" value="ECO:0007669"/>
    <property type="project" value="TreeGrafter"/>
</dbReference>
<reference evidence="3 4" key="1">
    <citation type="journal article" date="2017" name="Nat. Ecol. Evol.">
        <title>Scallop genome provides insights into evolution of bilaterian karyotype and development.</title>
        <authorList>
            <person name="Wang S."/>
            <person name="Zhang J."/>
            <person name="Jiao W."/>
            <person name="Li J."/>
            <person name="Xun X."/>
            <person name="Sun Y."/>
            <person name="Guo X."/>
            <person name="Huan P."/>
            <person name="Dong B."/>
            <person name="Zhang L."/>
            <person name="Hu X."/>
            <person name="Sun X."/>
            <person name="Wang J."/>
            <person name="Zhao C."/>
            <person name="Wang Y."/>
            <person name="Wang D."/>
            <person name="Huang X."/>
            <person name="Wang R."/>
            <person name="Lv J."/>
            <person name="Li Y."/>
            <person name="Zhang Z."/>
            <person name="Liu B."/>
            <person name="Lu W."/>
            <person name="Hui Y."/>
            <person name="Liang J."/>
            <person name="Zhou Z."/>
            <person name="Hou R."/>
            <person name="Li X."/>
            <person name="Liu Y."/>
            <person name="Li H."/>
            <person name="Ning X."/>
            <person name="Lin Y."/>
            <person name="Zhao L."/>
            <person name="Xing Q."/>
            <person name="Dou J."/>
            <person name="Li Y."/>
            <person name="Mao J."/>
            <person name="Guo H."/>
            <person name="Dou H."/>
            <person name="Li T."/>
            <person name="Mu C."/>
            <person name="Jiang W."/>
            <person name="Fu Q."/>
            <person name="Fu X."/>
            <person name="Miao Y."/>
            <person name="Liu J."/>
            <person name="Yu Q."/>
            <person name="Li R."/>
            <person name="Liao H."/>
            <person name="Li X."/>
            <person name="Kong Y."/>
            <person name="Jiang Z."/>
            <person name="Chourrout D."/>
            <person name="Li R."/>
            <person name="Bao Z."/>
        </authorList>
    </citation>
    <scope>NUCLEOTIDE SEQUENCE [LARGE SCALE GENOMIC DNA]</scope>
    <source>
        <strain evidence="3 4">PY_sf001</strain>
    </source>
</reference>
<accession>A0A210PRB5</accession>
<keyword evidence="1" id="KW-0175">Coiled coil</keyword>
<gene>
    <name evidence="3" type="ORF">KP79_PYT15136</name>
</gene>
<evidence type="ECO:0000256" key="1">
    <source>
        <dbReference type="SAM" id="Coils"/>
    </source>
</evidence>
<feature type="compositionally biased region" description="Polar residues" evidence="2">
    <location>
        <begin position="1"/>
        <end position="19"/>
    </location>
</feature>
<dbReference type="InterPro" id="IPR031974">
    <property type="entry name" value="PDCD7"/>
</dbReference>
<dbReference type="PANTHER" id="PTHR48190:SF2">
    <property type="entry name" value="PROGRAMMED CELL DEATH PROTEIN 7"/>
    <property type="match status" value="1"/>
</dbReference>
<sequence>MQGRYQPNDSRFRSPNSTVRPPHLGNDFQNVPMHGYGNMHGEPPRFSQDQPRMFSPPNPPFPNIPPGSHQQQAQQNLNFHPNPPFSPSTPRINPQNQSGFSRPPPRIDNLQLQKDFPFQHPVSHIHQQASGDPTQNTSLQGSGLSNSFARNDVPDFLQMQQKQFGNPQWIQHSEEKTQEMQQSNTKGFYPPANYSGTGMSNFPPPTYDSRQFPPNYDIIKNQMLDSQSFVEHQKQFTKDDREKNKKLIITKEASQEWVNRWLGQIGKSSQEQLTKSSSELACSKTLKICEAQERVKQMVFLLAKLKQETAYLESLTVDSDEWKIHAEKATQLQHELKRHQEVMTDEAMLSDLQQRISKRRKKRLRKKEIRRESYEDRQQQMADREETHQRVDNWQARIQKEELNKKQEKELKAAADSILSEVRKKIADVVKTIDLLKGLQKLRKLRKDRLSRQGITVPTGSDLKFEEQTTQQIKVMQSQKEVYLAEEKTLKVMLEVEQEETKEKERERLQKIQKLKAEREERKMNIKMFGPSETIQGDDPLFPYFQYYDQANQTLEAFLQIRRDWDMFLVPDRTPGGTRIPDGFVVPSDPSSEAWATALKDD</sequence>
<evidence type="ECO:0000313" key="3">
    <source>
        <dbReference type="EMBL" id="OWF39030.1"/>
    </source>
</evidence>
<feature type="compositionally biased region" description="Pro residues" evidence="2">
    <location>
        <begin position="54"/>
        <end position="65"/>
    </location>
</feature>
<evidence type="ECO:0000256" key="2">
    <source>
        <dbReference type="SAM" id="MobiDB-lite"/>
    </source>
</evidence>
<dbReference type="Proteomes" id="UP000242188">
    <property type="component" value="Unassembled WGS sequence"/>
</dbReference>
<feature type="compositionally biased region" description="Basic and acidic residues" evidence="2">
    <location>
        <begin position="369"/>
        <end position="389"/>
    </location>
</feature>
<dbReference type="OrthoDB" id="2289628at2759"/>
<proteinExistence type="predicted"/>
<dbReference type="AlphaFoldDB" id="A0A210PRB5"/>
<feature type="compositionally biased region" description="Polar residues" evidence="2">
    <location>
        <begin position="125"/>
        <end position="149"/>
    </location>
</feature>
<protein>
    <submittedName>
        <fullName evidence="3">Programmed cell death protein 7</fullName>
    </submittedName>
</protein>
<evidence type="ECO:0000313" key="4">
    <source>
        <dbReference type="Proteomes" id="UP000242188"/>
    </source>
</evidence>